<keyword evidence="2" id="KW-1185">Reference proteome</keyword>
<reference evidence="1 2" key="1">
    <citation type="submission" date="2024-06" db="EMBL/GenBank/DDBJ databases">
        <title>Genomic Encyclopedia of Type Strains, Phase IV (KMG-IV): sequencing the most valuable type-strain genomes for metagenomic binning, comparative biology and taxonomic classification.</title>
        <authorList>
            <person name="Goeker M."/>
        </authorList>
    </citation>
    <scope>NUCLEOTIDE SEQUENCE [LARGE SCALE GENOMIC DNA]</scope>
    <source>
        <strain evidence="1 2">D-501</strain>
    </source>
</reference>
<proteinExistence type="predicted"/>
<organism evidence="1 2">
    <name type="scientific">Sphaerotilus sulfidivorans</name>
    <dbReference type="NCBI Taxonomy" id="639200"/>
    <lineage>
        <taxon>Bacteria</taxon>
        <taxon>Pseudomonadati</taxon>
        <taxon>Pseudomonadota</taxon>
        <taxon>Betaproteobacteria</taxon>
        <taxon>Burkholderiales</taxon>
        <taxon>Sphaerotilaceae</taxon>
        <taxon>Sphaerotilus</taxon>
    </lineage>
</organism>
<gene>
    <name evidence="1" type="ORF">ABIC99_003901</name>
</gene>
<evidence type="ECO:0000313" key="2">
    <source>
        <dbReference type="Proteomes" id="UP001549111"/>
    </source>
</evidence>
<comment type="caution">
    <text evidence="1">The sequence shown here is derived from an EMBL/GenBank/DDBJ whole genome shotgun (WGS) entry which is preliminary data.</text>
</comment>
<evidence type="ECO:0008006" key="3">
    <source>
        <dbReference type="Google" id="ProtNLM"/>
    </source>
</evidence>
<dbReference type="Proteomes" id="UP001549111">
    <property type="component" value="Unassembled WGS sequence"/>
</dbReference>
<evidence type="ECO:0000313" key="1">
    <source>
        <dbReference type="EMBL" id="MET3606066.1"/>
    </source>
</evidence>
<accession>A0ABV2IT40</accession>
<sequence length="51" mass="5379">MPAATPVMTSSPALRSPALLVLVLVLWIGLSGAALWHLRPATASPDICRTR</sequence>
<dbReference type="RefSeq" id="WP_180693098.1">
    <property type="nucleotide sequence ID" value="NZ_JACCPY010000058.1"/>
</dbReference>
<dbReference type="EMBL" id="JBEPLS010000033">
    <property type="protein sequence ID" value="MET3606066.1"/>
    <property type="molecule type" value="Genomic_DNA"/>
</dbReference>
<name>A0ABV2IT40_9BURK</name>
<protein>
    <recommendedName>
        <fullName evidence="3">DUF2946 domain-containing protein</fullName>
    </recommendedName>
</protein>